<evidence type="ECO:0000256" key="1">
    <source>
        <dbReference type="SAM" id="MobiDB-lite"/>
    </source>
</evidence>
<reference evidence="4 5" key="1">
    <citation type="submission" date="2018-11" db="EMBL/GenBank/DDBJ databases">
        <title>Mesobaculum littorinae gen. nov., sp. nov., isolated from Littorina scabra that represents a novel genus of the order Rhodobacteraceae.</title>
        <authorList>
            <person name="Li F."/>
        </authorList>
    </citation>
    <scope>NUCLEOTIDE SEQUENCE [LARGE SCALE GENOMIC DNA]</scope>
    <source>
        <strain evidence="4 5">M0103</strain>
    </source>
</reference>
<dbReference type="Pfam" id="PF05239">
    <property type="entry name" value="PRC"/>
    <property type="match status" value="2"/>
</dbReference>
<dbReference type="InterPro" id="IPR027275">
    <property type="entry name" value="PRC-brl_dom"/>
</dbReference>
<accession>A0A438AD53</accession>
<feature type="region of interest" description="Disordered" evidence="1">
    <location>
        <begin position="165"/>
        <end position="311"/>
    </location>
</feature>
<evidence type="ECO:0000256" key="2">
    <source>
        <dbReference type="SAM" id="SignalP"/>
    </source>
</evidence>
<dbReference type="PANTHER" id="PTHR36505:SF1">
    <property type="entry name" value="BLR1072 PROTEIN"/>
    <property type="match status" value="1"/>
</dbReference>
<gene>
    <name evidence="4" type="ORF">EKE94_17275</name>
</gene>
<dbReference type="OrthoDB" id="7876889at2"/>
<dbReference type="Proteomes" id="UP000285908">
    <property type="component" value="Unassembled WGS sequence"/>
</dbReference>
<feature type="chain" id="PRO_5019435885" evidence="2">
    <location>
        <begin position="21"/>
        <end position="410"/>
    </location>
</feature>
<keyword evidence="5" id="KW-1185">Reference proteome</keyword>
<feature type="domain" description="PRC-barrel" evidence="3">
    <location>
        <begin position="320"/>
        <end position="399"/>
    </location>
</feature>
<dbReference type="RefSeq" id="WP_127907890.1">
    <property type="nucleotide sequence ID" value="NZ_RQXX01000009.1"/>
</dbReference>
<feature type="compositionally biased region" description="Acidic residues" evidence="1">
    <location>
        <begin position="167"/>
        <end position="299"/>
    </location>
</feature>
<proteinExistence type="predicted"/>
<dbReference type="Gene3D" id="2.30.30.240">
    <property type="entry name" value="PRC-barrel domain"/>
    <property type="match status" value="2"/>
</dbReference>
<keyword evidence="2" id="KW-0732">Signal</keyword>
<sequence>MKRLMTTAAMAMVLGTGAIAQDSTTENTTFMDYSEGTQDGLFASDLIGSRIYATEDDVSADTEMADGAESEWDDIGEINDIVLSPDGNVESVVLGVGGFLGIGERDVAIAMDQITFVSDGPDSEDYFLVVNASREDIENAPAYEREMEADTAMTDDAATDGAVVATDQDEMETDATEGEEVEMSAEDGDMNVTEVEDTETATDEAPVEGATDVDGENADATEGEELDMAAEDGDMDVTETEDTAASETATDDMAADDAATEGEEVEMSAEDGDMNVTETEEASADEAVADDAATEEPAAEDAATGPTVEREGYAASQITELTAEDLDGTTVYGTDDESIGEIGELLLDDEGNIEEIVVNVGGFLGIGEKPIAVGFDQLSVLRSDDGSDVRVYMDATEEQLEAQPRYEPAE</sequence>
<dbReference type="EMBL" id="RQXX01000009">
    <property type="protein sequence ID" value="RVV96633.1"/>
    <property type="molecule type" value="Genomic_DNA"/>
</dbReference>
<name>A0A438AD53_9RHOB</name>
<organism evidence="4 5">
    <name type="scientific">Mesobaculum littorinae</name>
    <dbReference type="NCBI Taxonomy" id="2486419"/>
    <lineage>
        <taxon>Bacteria</taxon>
        <taxon>Pseudomonadati</taxon>
        <taxon>Pseudomonadota</taxon>
        <taxon>Alphaproteobacteria</taxon>
        <taxon>Rhodobacterales</taxon>
        <taxon>Roseobacteraceae</taxon>
        <taxon>Mesobaculum</taxon>
    </lineage>
</organism>
<dbReference type="InterPro" id="IPR011033">
    <property type="entry name" value="PRC_barrel-like_sf"/>
</dbReference>
<feature type="domain" description="PRC-barrel" evidence="3">
    <location>
        <begin position="40"/>
        <end position="121"/>
    </location>
</feature>
<dbReference type="SUPFAM" id="SSF50346">
    <property type="entry name" value="PRC-barrel domain"/>
    <property type="match status" value="2"/>
</dbReference>
<dbReference type="PANTHER" id="PTHR36505">
    <property type="entry name" value="BLR1072 PROTEIN"/>
    <property type="match status" value="1"/>
</dbReference>
<dbReference type="AlphaFoldDB" id="A0A438AD53"/>
<evidence type="ECO:0000313" key="5">
    <source>
        <dbReference type="Proteomes" id="UP000285908"/>
    </source>
</evidence>
<evidence type="ECO:0000259" key="3">
    <source>
        <dbReference type="Pfam" id="PF05239"/>
    </source>
</evidence>
<feature type="signal peptide" evidence="2">
    <location>
        <begin position="1"/>
        <end position="20"/>
    </location>
</feature>
<protein>
    <submittedName>
        <fullName evidence="4">PRC-barrel domain containing protein</fullName>
    </submittedName>
</protein>
<comment type="caution">
    <text evidence="4">The sequence shown here is derived from an EMBL/GenBank/DDBJ whole genome shotgun (WGS) entry which is preliminary data.</text>
</comment>
<evidence type="ECO:0000313" key="4">
    <source>
        <dbReference type="EMBL" id="RVV96633.1"/>
    </source>
</evidence>